<proteinExistence type="predicted"/>
<organism evidence="1 2">
    <name type="scientific">Bacillus pseudomycoides</name>
    <dbReference type="NCBI Taxonomy" id="64104"/>
    <lineage>
        <taxon>Bacteria</taxon>
        <taxon>Bacillati</taxon>
        <taxon>Bacillota</taxon>
        <taxon>Bacilli</taxon>
        <taxon>Bacillales</taxon>
        <taxon>Bacillaceae</taxon>
        <taxon>Bacillus</taxon>
        <taxon>Bacillus cereus group</taxon>
    </lineage>
</organism>
<reference evidence="1 2" key="1">
    <citation type="submission" date="2017-09" db="EMBL/GenBank/DDBJ databases">
        <title>Large-scale bioinformatics analysis of Bacillus genomes uncovers conserved roles of natural products in bacterial physiology.</title>
        <authorList>
            <consortium name="Agbiome Team Llc"/>
            <person name="Bleich R.M."/>
            <person name="Grubbs K.J."/>
            <person name="Santa Maria K.C."/>
            <person name="Allen S.E."/>
            <person name="Farag S."/>
            <person name="Shank E.A."/>
            <person name="Bowers A."/>
        </authorList>
    </citation>
    <scope>NUCLEOTIDE SEQUENCE [LARGE SCALE GENOMIC DNA]</scope>
    <source>
        <strain evidence="1 2">AFS009893</strain>
    </source>
</reference>
<dbReference type="AlphaFoldDB" id="A0A2C3V032"/>
<accession>A0A2C3V032</accession>
<dbReference type="Proteomes" id="UP000219775">
    <property type="component" value="Unassembled WGS sequence"/>
</dbReference>
<evidence type="ECO:0000313" key="1">
    <source>
        <dbReference type="EMBL" id="PEM72297.1"/>
    </source>
</evidence>
<name>A0A2C3V032_9BACI</name>
<evidence type="ECO:0000313" key="2">
    <source>
        <dbReference type="Proteomes" id="UP000219775"/>
    </source>
</evidence>
<protein>
    <submittedName>
        <fullName evidence="1">Uncharacterized protein</fullName>
    </submittedName>
</protein>
<sequence length="150" mass="15355">MLSPTGGTPSTEPLLRIQAVQIQPGAFISQTVPVNPGCCYTLSFAADVRDGGILVASVSFPALGQDCPPTIAEIIADDIPHIVPSSPAPQSGFQHFTLVICVPTGIPVVDTACITFQNAATPASPGGSAFVDNIVFQPTGGPCDSCTQNF</sequence>
<gene>
    <name evidence="1" type="ORF">CN613_03645</name>
</gene>
<comment type="caution">
    <text evidence="1">The sequence shown here is derived from an EMBL/GenBank/DDBJ whole genome shotgun (WGS) entry which is preliminary data.</text>
</comment>
<dbReference type="EMBL" id="NUDP01000013">
    <property type="protein sequence ID" value="PEM72297.1"/>
    <property type="molecule type" value="Genomic_DNA"/>
</dbReference>